<evidence type="ECO:0000256" key="2">
    <source>
        <dbReference type="ARBA" id="ARBA00022679"/>
    </source>
</evidence>
<dbReference type="PIRSF" id="PIRSF015557">
    <property type="entry name" value="UCP015557"/>
    <property type="match status" value="1"/>
</dbReference>
<comment type="function">
    <text evidence="3">Protein-arginine rhamnosyltransferase that catalyzes the transfer of a single rhamnose to elongation factor P (EF-P) on 'Lys-32', a modification required for EF-P-dependent rescue of polyproline stalled ribosomes.</text>
</comment>
<organism evidence="8 9">
    <name type="scientific">Rheinheimera riviphila</name>
    <dbReference type="NCBI Taxonomy" id="1834037"/>
    <lineage>
        <taxon>Bacteria</taxon>
        <taxon>Pseudomonadati</taxon>
        <taxon>Pseudomonadota</taxon>
        <taxon>Gammaproteobacteria</taxon>
        <taxon>Chromatiales</taxon>
        <taxon>Chromatiaceae</taxon>
        <taxon>Rheinheimera</taxon>
    </lineage>
</organism>
<evidence type="ECO:0000256" key="6">
    <source>
        <dbReference type="ARBA" id="ARBA00030025"/>
    </source>
</evidence>
<evidence type="ECO:0000256" key="4">
    <source>
        <dbReference type="ARBA" id="ARBA00024346"/>
    </source>
</evidence>
<name>A0A437R1S5_9GAMM</name>
<dbReference type="Pfam" id="PF10093">
    <property type="entry name" value="EarP"/>
    <property type="match status" value="1"/>
</dbReference>
<gene>
    <name evidence="8" type="primary">earP</name>
    <name evidence="8" type="ORF">EOE67_03955</name>
</gene>
<dbReference type="EMBL" id="SACS01000003">
    <property type="protein sequence ID" value="RVU40744.1"/>
    <property type="molecule type" value="Genomic_DNA"/>
</dbReference>
<dbReference type="AlphaFoldDB" id="A0A437R1S5"/>
<dbReference type="RefSeq" id="WP_127697758.1">
    <property type="nucleotide sequence ID" value="NZ_SACS01000003.1"/>
</dbReference>
<comment type="catalytic activity">
    <reaction evidence="7">
        <text>dTDP-beta-L-rhamnose + L-arginyl-[protein] = N(omega)-(alpha-L-rhamnosyl)-L-arginyl-[protein] + dTDP + H(+)</text>
        <dbReference type="Rhea" id="RHEA:66692"/>
        <dbReference type="Rhea" id="RHEA-COMP:10532"/>
        <dbReference type="Rhea" id="RHEA-COMP:17096"/>
        <dbReference type="ChEBI" id="CHEBI:15378"/>
        <dbReference type="ChEBI" id="CHEBI:29965"/>
        <dbReference type="ChEBI" id="CHEBI:57510"/>
        <dbReference type="ChEBI" id="CHEBI:58369"/>
        <dbReference type="ChEBI" id="CHEBI:167445"/>
    </reaction>
    <physiologicalReaction direction="left-to-right" evidence="7">
        <dbReference type="Rhea" id="RHEA:66693"/>
    </physiologicalReaction>
</comment>
<keyword evidence="1" id="KW-0328">Glycosyltransferase</keyword>
<sequence>MSVRTIKRCDVFCTVIDNFGDIGICWRLSRQMAAEHNIAVTLWVDDLQSFQRICPEINPQSAQQQQFGVLIRLWQAEFPALTADEFPDLLIEALACSVPTSYLSQFSALRPDAIWLNLEYLSAEDWVHGCHSLASPQAGLNLAKYFFFPGFTTQTGGLLREKGLVENLQTFSQDVPAQQQFWAQAGVVDAMQYQLKISLFCYQQQAIADFVGQLQQLPQSVLLLVPEGVVAQQLRQIWPELATQTSITINRLRLELLPFMPQPHYDYLLAACDLNFVRGEDSVIRAHWAGKPMIWQIYRQQEQAHQVKLQAFLDKYLQAAPAAISELIRQLHIRWDLEQSLAELMPLLIENMKEITEHQRQWQQFLLLQQDLVTNLVRFAENKFIMPRNFS</sequence>
<keyword evidence="2 8" id="KW-0808">Transferase</keyword>
<evidence type="ECO:0000313" key="9">
    <source>
        <dbReference type="Proteomes" id="UP000283077"/>
    </source>
</evidence>
<proteinExistence type="inferred from homology"/>
<keyword evidence="8" id="KW-0251">Elongation factor</keyword>
<dbReference type="OrthoDB" id="209085at2"/>
<evidence type="ECO:0000256" key="5">
    <source>
        <dbReference type="ARBA" id="ARBA00024416"/>
    </source>
</evidence>
<evidence type="ECO:0000256" key="3">
    <source>
        <dbReference type="ARBA" id="ARBA00024303"/>
    </source>
</evidence>
<reference evidence="8 9" key="1">
    <citation type="submission" date="2019-01" db="EMBL/GenBank/DDBJ databases">
        <authorList>
            <person name="Chen W.-M."/>
        </authorList>
    </citation>
    <scope>NUCLEOTIDE SEQUENCE [LARGE SCALE GENOMIC DNA]</scope>
    <source>
        <strain evidence="8 9">KYPC3</strain>
    </source>
</reference>
<dbReference type="Proteomes" id="UP000283077">
    <property type="component" value="Unassembled WGS sequence"/>
</dbReference>
<accession>A0A437R1S5</accession>
<protein>
    <recommendedName>
        <fullName evidence="5">Protein-arginine rhamnosyltransferase</fullName>
    </recommendedName>
    <alternativeName>
        <fullName evidence="6">EF-P arginine rhamnosyltransferase</fullName>
    </alternativeName>
</protein>
<keyword evidence="9" id="KW-1185">Reference proteome</keyword>
<comment type="caution">
    <text evidence="8">The sequence shown here is derived from an EMBL/GenBank/DDBJ whole genome shotgun (WGS) entry which is preliminary data.</text>
</comment>
<comment type="similarity">
    <text evidence="4">Belongs to the glycosyltransferase 104 family.</text>
</comment>
<dbReference type="GO" id="GO:0003746">
    <property type="term" value="F:translation elongation factor activity"/>
    <property type="evidence" value="ECO:0007669"/>
    <property type="project" value="UniProtKB-KW"/>
</dbReference>
<evidence type="ECO:0000256" key="7">
    <source>
        <dbReference type="ARBA" id="ARBA00048472"/>
    </source>
</evidence>
<dbReference type="NCBIfam" id="TIGR03837">
    <property type="entry name" value="efp_Arg_rhamno"/>
    <property type="match status" value="1"/>
</dbReference>
<evidence type="ECO:0000313" key="8">
    <source>
        <dbReference type="EMBL" id="RVU40744.1"/>
    </source>
</evidence>
<dbReference type="GO" id="GO:0106361">
    <property type="term" value="F:protein-arginine rhamnosyltransferase activity"/>
    <property type="evidence" value="ECO:0007669"/>
    <property type="project" value="InterPro"/>
</dbReference>
<keyword evidence="8" id="KW-0648">Protein biosynthesis</keyword>
<dbReference type="InterPro" id="IPR016633">
    <property type="entry name" value="EarP"/>
</dbReference>
<evidence type="ECO:0000256" key="1">
    <source>
        <dbReference type="ARBA" id="ARBA00022676"/>
    </source>
</evidence>